<dbReference type="PANTHER" id="PTHR40619:SF3">
    <property type="entry name" value="FUNGAL STAND N-TERMINAL GOODBYE DOMAIN-CONTAINING PROTEIN"/>
    <property type="match status" value="1"/>
</dbReference>
<organism evidence="2 3">
    <name type="scientific">Lophiotrema nucula</name>
    <dbReference type="NCBI Taxonomy" id="690887"/>
    <lineage>
        <taxon>Eukaryota</taxon>
        <taxon>Fungi</taxon>
        <taxon>Dikarya</taxon>
        <taxon>Ascomycota</taxon>
        <taxon>Pezizomycotina</taxon>
        <taxon>Dothideomycetes</taxon>
        <taxon>Pleosporomycetidae</taxon>
        <taxon>Pleosporales</taxon>
        <taxon>Lophiotremataceae</taxon>
        <taxon>Lophiotrema</taxon>
    </lineage>
</organism>
<dbReference type="AlphaFoldDB" id="A0A6A5YHX8"/>
<evidence type="ECO:0000313" key="3">
    <source>
        <dbReference type="Proteomes" id="UP000799770"/>
    </source>
</evidence>
<feature type="coiled-coil region" evidence="1">
    <location>
        <begin position="24"/>
        <end position="51"/>
    </location>
</feature>
<reference evidence="2" key="1">
    <citation type="journal article" date="2020" name="Stud. Mycol.">
        <title>101 Dothideomycetes genomes: a test case for predicting lifestyles and emergence of pathogens.</title>
        <authorList>
            <person name="Haridas S."/>
            <person name="Albert R."/>
            <person name="Binder M."/>
            <person name="Bloem J."/>
            <person name="Labutti K."/>
            <person name="Salamov A."/>
            <person name="Andreopoulos B."/>
            <person name="Baker S."/>
            <person name="Barry K."/>
            <person name="Bills G."/>
            <person name="Bluhm B."/>
            <person name="Cannon C."/>
            <person name="Castanera R."/>
            <person name="Culley D."/>
            <person name="Daum C."/>
            <person name="Ezra D."/>
            <person name="Gonzalez J."/>
            <person name="Henrissat B."/>
            <person name="Kuo A."/>
            <person name="Liang C."/>
            <person name="Lipzen A."/>
            <person name="Lutzoni F."/>
            <person name="Magnuson J."/>
            <person name="Mondo S."/>
            <person name="Nolan M."/>
            <person name="Ohm R."/>
            <person name="Pangilinan J."/>
            <person name="Park H.-J."/>
            <person name="Ramirez L."/>
            <person name="Alfaro M."/>
            <person name="Sun H."/>
            <person name="Tritt A."/>
            <person name="Yoshinaga Y."/>
            <person name="Zwiers L.-H."/>
            <person name="Turgeon B."/>
            <person name="Goodwin S."/>
            <person name="Spatafora J."/>
            <person name="Crous P."/>
            <person name="Grigoriev I."/>
        </authorList>
    </citation>
    <scope>NUCLEOTIDE SEQUENCE</scope>
    <source>
        <strain evidence="2">CBS 627.86</strain>
    </source>
</reference>
<name>A0A6A5YHX8_9PLEO</name>
<evidence type="ECO:0000313" key="2">
    <source>
        <dbReference type="EMBL" id="KAF2106645.1"/>
    </source>
</evidence>
<dbReference type="EMBL" id="ML977360">
    <property type="protein sequence ID" value="KAF2106645.1"/>
    <property type="molecule type" value="Genomic_DNA"/>
</dbReference>
<gene>
    <name evidence="2" type="ORF">BDV96DRAFT_590625</name>
</gene>
<dbReference type="Proteomes" id="UP000799770">
    <property type="component" value="Unassembled WGS sequence"/>
</dbReference>
<proteinExistence type="predicted"/>
<dbReference type="OrthoDB" id="5419927at2759"/>
<dbReference type="PANTHER" id="PTHR40619">
    <property type="entry name" value="FUNGAL STAND N-TERMINAL GOODBYE DOMAIN-CONTAINING PROTEIN"/>
    <property type="match status" value="1"/>
</dbReference>
<keyword evidence="1" id="KW-0175">Coiled coil</keyword>
<evidence type="ECO:0000256" key="1">
    <source>
        <dbReference type="SAM" id="Coils"/>
    </source>
</evidence>
<keyword evidence="3" id="KW-1185">Reference proteome</keyword>
<protein>
    <submittedName>
        <fullName evidence="2">Uncharacterized protein</fullName>
    </submittedName>
</protein>
<sequence>MIGWFEKSSIRKIGSSSWKQSKYSEEIDDAINDLETESEKLRRLANDFIQDVNLDARQGVRRIEAEVGDVKDGVTDLEIHMRGFKATIKTCMADFLRDDRANREWTGQMLEKIFSKLDVISTAASRPSPPTPPNPQPPLEVKVYQVLQPTGISLQYLLQYLDVDVAAVQRAFVQASDPRHVDEQTCSQIFQLLMSQPRFLRWLRSKESDVLALNRTDLDTDDTSTFALFAATLAESLATTAGALILHFFSPLRDQKYPPNSGFLLRSLISQLCLNSNNAVILPEELSFNLPDLRMIFMKLLFALDYGQTVFIFVHDLSYHANRNEVEAIFAVDLLCELGRLPVSPKLRVKVLFTPSLPMKAWKMVPPGNVVDLPEDTDHCQDFGLSYVMGSLGERVHG</sequence>
<accession>A0A6A5YHX8</accession>